<reference evidence="1 2" key="1">
    <citation type="journal article" date="2021" name="BMC Genomics">
        <title>Datura genome reveals duplications of psychoactive alkaloid biosynthetic genes and high mutation rate following tissue culture.</title>
        <authorList>
            <person name="Rajewski A."/>
            <person name="Carter-House D."/>
            <person name="Stajich J."/>
            <person name="Litt A."/>
        </authorList>
    </citation>
    <scope>NUCLEOTIDE SEQUENCE [LARGE SCALE GENOMIC DNA]</scope>
    <source>
        <strain evidence="1">AR-01</strain>
    </source>
</reference>
<dbReference type="InterPro" id="IPR036397">
    <property type="entry name" value="RNaseH_sf"/>
</dbReference>
<accession>A0ABS8SM87</accession>
<evidence type="ECO:0008006" key="3">
    <source>
        <dbReference type="Google" id="ProtNLM"/>
    </source>
</evidence>
<dbReference type="InterPro" id="IPR012337">
    <property type="entry name" value="RNaseH-like_sf"/>
</dbReference>
<gene>
    <name evidence="1" type="ORF">HAX54_042205</name>
</gene>
<dbReference type="Proteomes" id="UP000823775">
    <property type="component" value="Unassembled WGS sequence"/>
</dbReference>
<dbReference type="SUPFAM" id="SSF53098">
    <property type="entry name" value="Ribonuclease H-like"/>
    <property type="match status" value="1"/>
</dbReference>
<comment type="caution">
    <text evidence="1">The sequence shown here is derived from an EMBL/GenBank/DDBJ whole genome shotgun (WGS) entry which is preliminary data.</text>
</comment>
<evidence type="ECO:0000313" key="2">
    <source>
        <dbReference type="Proteomes" id="UP000823775"/>
    </source>
</evidence>
<organism evidence="1 2">
    <name type="scientific">Datura stramonium</name>
    <name type="common">Jimsonweed</name>
    <name type="synonym">Common thornapple</name>
    <dbReference type="NCBI Taxonomy" id="4076"/>
    <lineage>
        <taxon>Eukaryota</taxon>
        <taxon>Viridiplantae</taxon>
        <taxon>Streptophyta</taxon>
        <taxon>Embryophyta</taxon>
        <taxon>Tracheophyta</taxon>
        <taxon>Spermatophyta</taxon>
        <taxon>Magnoliopsida</taxon>
        <taxon>eudicotyledons</taxon>
        <taxon>Gunneridae</taxon>
        <taxon>Pentapetalae</taxon>
        <taxon>asterids</taxon>
        <taxon>lamiids</taxon>
        <taxon>Solanales</taxon>
        <taxon>Solanaceae</taxon>
        <taxon>Solanoideae</taxon>
        <taxon>Datureae</taxon>
        <taxon>Datura</taxon>
    </lineage>
</organism>
<proteinExistence type="predicted"/>
<sequence length="135" mass="15213">MSNEELVDLAKAIYDDHYRPAITLVVAQKRHHTRLIPEGSPANVPPGTGRMFQEVLMEMHSSGSTTSSHAASASSSSTPSFEQRFYDLHPDLQNVMFFVLMTPQLLISFTTPTLGRRWLSTFWRYPFPNAFGLPV</sequence>
<name>A0ABS8SM87_DATST</name>
<evidence type="ECO:0000313" key="1">
    <source>
        <dbReference type="EMBL" id="MCD7459888.1"/>
    </source>
</evidence>
<keyword evidence="2" id="KW-1185">Reference proteome</keyword>
<dbReference type="EMBL" id="JACEIK010000619">
    <property type="protein sequence ID" value="MCD7459888.1"/>
    <property type="molecule type" value="Genomic_DNA"/>
</dbReference>
<protein>
    <recommendedName>
        <fullName evidence="3">Piwi domain-containing protein</fullName>
    </recommendedName>
</protein>
<dbReference type="Gene3D" id="3.30.420.10">
    <property type="entry name" value="Ribonuclease H-like superfamily/Ribonuclease H"/>
    <property type="match status" value="1"/>
</dbReference>